<protein>
    <submittedName>
        <fullName evidence="2">DUF116 domain-containing protein</fullName>
    </submittedName>
</protein>
<feature type="transmembrane region" description="Helical" evidence="1">
    <location>
        <begin position="16"/>
        <end position="36"/>
    </location>
</feature>
<dbReference type="Pfam" id="PF01976">
    <property type="entry name" value="DUF116"/>
    <property type="match status" value="1"/>
</dbReference>
<keyword evidence="1" id="KW-0812">Transmembrane</keyword>
<name>A0ABV3X234_9FIRM</name>
<keyword evidence="3" id="KW-1185">Reference proteome</keyword>
<comment type="caution">
    <text evidence="2">The sequence shown here is derived from an EMBL/GenBank/DDBJ whole genome shotgun (WGS) entry which is preliminary data.</text>
</comment>
<evidence type="ECO:0000256" key="1">
    <source>
        <dbReference type="SAM" id="Phobius"/>
    </source>
</evidence>
<dbReference type="InterPro" id="IPR002829">
    <property type="entry name" value="DUF116"/>
</dbReference>
<keyword evidence="1" id="KW-0472">Membrane</keyword>
<dbReference type="PANTHER" id="PTHR43801:SF1">
    <property type="entry name" value="POLYPRENYL SYNTHETASE"/>
    <property type="match status" value="1"/>
</dbReference>
<dbReference type="PANTHER" id="PTHR43801">
    <property type="entry name" value="NUCLEOTIDE-BINDING PROTEIN-RELATED"/>
    <property type="match status" value="1"/>
</dbReference>
<dbReference type="RefSeq" id="WP_368845971.1">
    <property type="nucleotide sequence ID" value="NZ_CP194411.1"/>
</dbReference>
<evidence type="ECO:0000313" key="2">
    <source>
        <dbReference type="EMBL" id="MEX5284250.1"/>
    </source>
</evidence>
<feature type="transmembrane region" description="Helical" evidence="1">
    <location>
        <begin position="48"/>
        <end position="77"/>
    </location>
</feature>
<keyword evidence="1" id="KW-1133">Transmembrane helix</keyword>
<accession>A0ABV3X234</accession>
<gene>
    <name evidence="2" type="ORF">QCO44_01150</name>
</gene>
<sequence>MAAVQIPGLERPHKRLFVALLSLSFLCMTFLAYAVWRVSYLGLLEINAYLPLLLGLFFAAVVFLTGFGILSMVGAILGMPFLHIFQKQSYTLINLLFPVAIMIGKVFGFNRRKIERSFIEVSNQIIHHRGIKVRPSELLVVTPHCLQLATCPHKITRDPHNCKRCGGCDVGALVNLADEMGFHFFIVTGGTLARQTVKKIRPKAVMAIACERDLTSGIQDVYPLPAVGVLNIRPNGPCFNTHVDIEKVREEIQKFLIDSPKPSIDKTTNIKHDESDETVGVNGMVHAESEKG</sequence>
<dbReference type="Proteomes" id="UP001559623">
    <property type="component" value="Unassembled WGS sequence"/>
</dbReference>
<feature type="transmembrane region" description="Helical" evidence="1">
    <location>
        <begin position="89"/>
        <end position="108"/>
    </location>
</feature>
<evidence type="ECO:0000313" key="3">
    <source>
        <dbReference type="Proteomes" id="UP001559623"/>
    </source>
</evidence>
<proteinExistence type="predicted"/>
<reference evidence="2 3" key="1">
    <citation type="submission" date="2023-04" db="EMBL/GenBank/DDBJ databases">
        <title>Genome Sequence of Selenomonas sputigena ATCC 33150.</title>
        <authorList>
            <person name="Miller D.P."/>
            <person name="Anvari S."/>
            <person name="Polson S.W."/>
            <person name="Macdonald M."/>
            <person name="Mcdowell J.V."/>
        </authorList>
    </citation>
    <scope>NUCLEOTIDE SEQUENCE [LARGE SCALE GENOMIC DNA]</scope>
    <source>
        <strain evidence="2 3">ATCC 33150</strain>
    </source>
</reference>
<dbReference type="EMBL" id="JARVLH010000001">
    <property type="protein sequence ID" value="MEX5284250.1"/>
    <property type="molecule type" value="Genomic_DNA"/>
</dbReference>
<organism evidence="2 3">
    <name type="scientific">Selenomonas sputigena</name>
    <dbReference type="NCBI Taxonomy" id="69823"/>
    <lineage>
        <taxon>Bacteria</taxon>
        <taxon>Bacillati</taxon>
        <taxon>Bacillota</taxon>
        <taxon>Negativicutes</taxon>
        <taxon>Selenomonadales</taxon>
        <taxon>Selenomonadaceae</taxon>
        <taxon>Selenomonas</taxon>
    </lineage>
</organism>